<evidence type="ECO:0000313" key="1">
    <source>
        <dbReference type="EMBL" id="MBB4804193.1"/>
    </source>
</evidence>
<sequence length="189" mass="21401">MNNILVPADDFLHQEDEIYTIIRNHWIIILGYITINDDRTIDVDGSVRFPESSSYLIELPLQFNKVSGDFNCSGLNLMTLKGAPVEVGGIFDCSYNRLTSLEFAPIHAAGFIFDNNVACLSTGNSNYFDNVSVIFRSSEPKIPEIIDDHQEMLATIFKYQDFFQVWDNKDSVNIAGIHELIQEINEGLE</sequence>
<dbReference type="AlphaFoldDB" id="A0A7W7J1K6"/>
<reference evidence="1 2" key="1">
    <citation type="submission" date="2020-08" db="EMBL/GenBank/DDBJ databases">
        <title>Functional genomics of gut bacteria from endangered species of beetles.</title>
        <authorList>
            <person name="Carlos-Shanley C."/>
        </authorList>
    </citation>
    <scope>NUCLEOTIDE SEQUENCE [LARGE SCALE GENOMIC DNA]</scope>
    <source>
        <strain evidence="1 2">S00142</strain>
    </source>
</reference>
<keyword evidence="2" id="KW-1185">Reference proteome</keyword>
<protein>
    <submittedName>
        <fullName evidence="1">Uncharacterized protein</fullName>
    </submittedName>
</protein>
<evidence type="ECO:0000313" key="2">
    <source>
        <dbReference type="Proteomes" id="UP000561681"/>
    </source>
</evidence>
<dbReference type="EMBL" id="JACHLD010000008">
    <property type="protein sequence ID" value="MBB4804193.1"/>
    <property type="molecule type" value="Genomic_DNA"/>
</dbReference>
<gene>
    <name evidence="1" type="ORF">HNP37_004279</name>
</gene>
<comment type="caution">
    <text evidence="1">The sequence shown here is derived from an EMBL/GenBank/DDBJ whole genome shotgun (WGS) entry which is preliminary data.</text>
</comment>
<dbReference type="Proteomes" id="UP000561681">
    <property type="component" value="Unassembled WGS sequence"/>
</dbReference>
<accession>A0A7W7J1K6</accession>
<organism evidence="1 2">
    <name type="scientific">Flavobacterium nitrogenifigens</name>
    <dbReference type="NCBI Taxonomy" id="1617283"/>
    <lineage>
        <taxon>Bacteria</taxon>
        <taxon>Pseudomonadati</taxon>
        <taxon>Bacteroidota</taxon>
        <taxon>Flavobacteriia</taxon>
        <taxon>Flavobacteriales</taxon>
        <taxon>Flavobacteriaceae</taxon>
        <taxon>Flavobacterium</taxon>
    </lineage>
</organism>
<name>A0A7W7J1K6_9FLAO</name>
<dbReference type="RefSeq" id="WP_184166880.1">
    <property type="nucleotide sequence ID" value="NZ_JACHLD010000008.1"/>
</dbReference>
<proteinExistence type="predicted"/>